<gene>
    <name evidence="1" type="ordered locus">Plim_4172</name>
</gene>
<dbReference type="HOGENOM" id="CLU_1546211_0_0_0"/>
<name>D5SZ80_PLAL2</name>
<evidence type="ECO:0000313" key="1">
    <source>
        <dbReference type="EMBL" id="ADG69981.1"/>
    </source>
</evidence>
<organism evidence="1 2">
    <name type="scientific">Planctopirus limnophila (strain ATCC 43296 / DSM 3776 / IFAM 1008 / Mu 290)</name>
    <name type="common">Planctomyces limnophilus</name>
    <dbReference type="NCBI Taxonomy" id="521674"/>
    <lineage>
        <taxon>Bacteria</taxon>
        <taxon>Pseudomonadati</taxon>
        <taxon>Planctomycetota</taxon>
        <taxon>Planctomycetia</taxon>
        <taxon>Planctomycetales</taxon>
        <taxon>Planctomycetaceae</taxon>
        <taxon>Planctopirus</taxon>
    </lineage>
</organism>
<dbReference type="EMBL" id="CP001744">
    <property type="protein sequence ID" value="ADG69981.1"/>
    <property type="molecule type" value="Genomic_DNA"/>
</dbReference>
<accession>D5SZ80</accession>
<reference evidence="1 2" key="1">
    <citation type="journal article" date="2010" name="Stand. Genomic Sci.">
        <title>Complete genome sequence of Planctomyces limnophilus type strain (Mu 290).</title>
        <authorList>
            <person name="Labutti K."/>
            <person name="Sikorski J."/>
            <person name="Schneider S."/>
            <person name="Nolan M."/>
            <person name="Lucas S."/>
            <person name="Glavina Del Rio T."/>
            <person name="Tice H."/>
            <person name="Cheng J.F."/>
            <person name="Goodwin L."/>
            <person name="Pitluck S."/>
            <person name="Liolios K."/>
            <person name="Ivanova N."/>
            <person name="Mavromatis K."/>
            <person name="Mikhailova N."/>
            <person name="Pati A."/>
            <person name="Chen A."/>
            <person name="Palaniappan K."/>
            <person name="Land M."/>
            <person name="Hauser L."/>
            <person name="Chang Y.J."/>
            <person name="Jeffries C.D."/>
            <person name="Tindall B.J."/>
            <person name="Rohde M."/>
            <person name="Goker M."/>
            <person name="Woyke T."/>
            <person name="Bristow J."/>
            <person name="Eisen J.A."/>
            <person name="Markowitz V."/>
            <person name="Hugenholtz P."/>
            <person name="Kyrpides N.C."/>
            <person name="Klenk H.P."/>
            <person name="Lapidus A."/>
        </authorList>
    </citation>
    <scope>NUCLEOTIDE SEQUENCE [LARGE SCALE GENOMIC DNA]</scope>
    <source>
        <strain evidence="2">ATCC 43296 / DSM 3776 / IFAM 1008 / 290</strain>
    </source>
</reference>
<evidence type="ECO:0000313" key="2">
    <source>
        <dbReference type="Proteomes" id="UP000002220"/>
    </source>
</evidence>
<dbReference type="Proteomes" id="UP000002220">
    <property type="component" value="Chromosome"/>
</dbReference>
<dbReference type="RefSeq" id="WP_013112412.1">
    <property type="nucleotide sequence ID" value="NC_014148.1"/>
</dbReference>
<keyword evidence="2" id="KW-1185">Reference proteome</keyword>
<proteinExistence type="predicted"/>
<dbReference type="AlphaFoldDB" id="D5SZ80"/>
<dbReference type="KEGG" id="plm:Plim_4172"/>
<protein>
    <submittedName>
        <fullName evidence="1">Uncharacterized protein</fullName>
    </submittedName>
</protein>
<sequence length="173" mass="19990">MNTWNILRSMDIRCFLIMCLVLLPCGCSIETDRTDLWKVSYQEAVKHPCYQKILQITRNVGVPTSATEISFHTYGFQDVDKFLIFKAEKADIEKFGDLMEFHPDMNMKYKNWPSKPTSPPPSTMSITARKSTKAFGRLLQSVDQIKNGKYYEDHTGLQIAVDIDKNIVYLMHL</sequence>